<dbReference type="RefSeq" id="XP_068367031.1">
    <property type="nucleotide sequence ID" value="XM_068514685.1"/>
</dbReference>
<accession>A0A1J4KRK1</accession>
<dbReference type="EMBL" id="MLAK01000452">
    <property type="protein sequence ID" value="OHT13895.1"/>
    <property type="molecule type" value="Genomic_DNA"/>
</dbReference>
<dbReference type="GO" id="GO:0030154">
    <property type="term" value="P:cell differentiation"/>
    <property type="evidence" value="ECO:0007669"/>
    <property type="project" value="TreeGrafter"/>
</dbReference>
<dbReference type="Gene3D" id="1.10.30.10">
    <property type="entry name" value="High mobility group box domain"/>
    <property type="match status" value="1"/>
</dbReference>
<proteinExistence type="predicted"/>
<comment type="caution">
    <text evidence="5">The sequence shown here is derived from an EMBL/GenBank/DDBJ whole genome shotgun (WGS) entry which is preliminary data.</text>
</comment>
<keyword evidence="2" id="KW-0804">Transcription</keyword>
<evidence type="ECO:0000256" key="3">
    <source>
        <dbReference type="PROSITE-ProRule" id="PRU00267"/>
    </source>
</evidence>
<feature type="domain" description="HMG box" evidence="4">
    <location>
        <begin position="28"/>
        <end position="96"/>
    </location>
</feature>
<evidence type="ECO:0000256" key="1">
    <source>
        <dbReference type="ARBA" id="ARBA00023125"/>
    </source>
</evidence>
<dbReference type="PANTHER" id="PTHR10270">
    <property type="entry name" value="SOX TRANSCRIPTION FACTOR"/>
    <property type="match status" value="1"/>
</dbReference>
<keyword evidence="1 3" id="KW-0238">DNA-binding</keyword>
<dbReference type="AlphaFoldDB" id="A0A1J4KRK1"/>
<evidence type="ECO:0000313" key="5">
    <source>
        <dbReference type="EMBL" id="OHT13895.1"/>
    </source>
</evidence>
<evidence type="ECO:0000259" key="4">
    <source>
        <dbReference type="PROSITE" id="PS50118"/>
    </source>
</evidence>
<evidence type="ECO:0000256" key="2">
    <source>
        <dbReference type="ARBA" id="ARBA00023163"/>
    </source>
</evidence>
<dbReference type="InterPro" id="IPR050140">
    <property type="entry name" value="SRY-related_HMG-box_TF-like"/>
</dbReference>
<organism evidence="5 6">
    <name type="scientific">Tritrichomonas foetus</name>
    <dbReference type="NCBI Taxonomy" id="1144522"/>
    <lineage>
        <taxon>Eukaryota</taxon>
        <taxon>Metamonada</taxon>
        <taxon>Parabasalia</taxon>
        <taxon>Tritrichomonadida</taxon>
        <taxon>Tritrichomonadidae</taxon>
        <taxon>Tritrichomonas</taxon>
    </lineage>
</organism>
<gene>
    <name evidence="5" type="ORF">TRFO_43213</name>
</gene>
<keyword evidence="6" id="KW-1185">Reference proteome</keyword>
<dbReference type="PANTHER" id="PTHR10270:SF161">
    <property type="entry name" value="SEX-DETERMINING REGION Y PROTEIN"/>
    <property type="match status" value="1"/>
</dbReference>
<protein>
    <submittedName>
        <fullName evidence="5">HMG box family protein</fullName>
    </submittedName>
</protein>
<dbReference type="GeneID" id="94849389"/>
<dbReference type="VEuPathDB" id="TrichDB:TRFO_43213"/>
<feature type="DNA-binding region" description="HMG box" evidence="3">
    <location>
        <begin position="28"/>
        <end position="96"/>
    </location>
</feature>
<reference evidence="5" key="1">
    <citation type="submission" date="2016-10" db="EMBL/GenBank/DDBJ databases">
        <authorList>
            <person name="Benchimol M."/>
            <person name="Almeida L.G."/>
            <person name="Vasconcelos A.T."/>
            <person name="Perreira-Neves A."/>
            <person name="Rosa I.A."/>
            <person name="Tasca T."/>
            <person name="Bogo M.R."/>
            <person name="de Souza W."/>
        </authorList>
    </citation>
    <scope>NUCLEOTIDE SEQUENCE [LARGE SCALE GENOMIC DNA]</scope>
    <source>
        <strain evidence="5">K</strain>
    </source>
</reference>
<name>A0A1J4KRK1_9EUKA</name>
<dbReference type="SMART" id="SM00398">
    <property type="entry name" value="HMG"/>
    <property type="match status" value="1"/>
</dbReference>
<dbReference type="GO" id="GO:0000978">
    <property type="term" value="F:RNA polymerase II cis-regulatory region sequence-specific DNA binding"/>
    <property type="evidence" value="ECO:0007669"/>
    <property type="project" value="TreeGrafter"/>
</dbReference>
<dbReference type="PROSITE" id="PS50118">
    <property type="entry name" value="HMG_BOX_2"/>
    <property type="match status" value="1"/>
</dbReference>
<dbReference type="SUPFAM" id="SSF47095">
    <property type="entry name" value="HMG-box"/>
    <property type="match status" value="1"/>
</dbReference>
<sequence length="167" mass="19236">MNNEPENPLAQDPIQQIVNMDLENSVDIKRPPNAFIIFYRNCKPEILKAKENLTANEIDRMIGNMWHMADEETRSQYREQAKQLAEIFKNVHPDFIDSSRKRKNPSQLSKVPEPIRIRVILKADQPQQIPLQDDPLAELKTQELQPKPNSNDANNVDLNLAIGMENA</sequence>
<dbReference type="InterPro" id="IPR009071">
    <property type="entry name" value="HMG_box_dom"/>
</dbReference>
<keyword evidence="3" id="KW-0539">Nucleus</keyword>
<dbReference type="Proteomes" id="UP000179807">
    <property type="component" value="Unassembled WGS sequence"/>
</dbReference>
<dbReference type="InterPro" id="IPR036910">
    <property type="entry name" value="HMG_box_dom_sf"/>
</dbReference>
<dbReference type="GO" id="GO:0005634">
    <property type="term" value="C:nucleus"/>
    <property type="evidence" value="ECO:0007669"/>
    <property type="project" value="UniProtKB-UniRule"/>
</dbReference>
<dbReference type="OrthoDB" id="1919336at2759"/>
<dbReference type="Pfam" id="PF00505">
    <property type="entry name" value="HMG_box"/>
    <property type="match status" value="1"/>
</dbReference>
<dbReference type="CDD" id="cd01389">
    <property type="entry name" value="HMG-box_ROX1-like"/>
    <property type="match status" value="1"/>
</dbReference>
<evidence type="ECO:0000313" key="6">
    <source>
        <dbReference type="Proteomes" id="UP000179807"/>
    </source>
</evidence>
<dbReference type="GO" id="GO:0001228">
    <property type="term" value="F:DNA-binding transcription activator activity, RNA polymerase II-specific"/>
    <property type="evidence" value="ECO:0007669"/>
    <property type="project" value="TreeGrafter"/>
</dbReference>